<organism evidence="3 4">
    <name type="scientific">Desulfovibrio porci</name>
    <dbReference type="NCBI Taxonomy" id="2605782"/>
    <lineage>
        <taxon>Bacteria</taxon>
        <taxon>Pseudomonadati</taxon>
        <taxon>Thermodesulfobacteriota</taxon>
        <taxon>Desulfovibrionia</taxon>
        <taxon>Desulfovibrionales</taxon>
        <taxon>Desulfovibrionaceae</taxon>
        <taxon>Desulfovibrio</taxon>
    </lineage>
</organism>
<dbReference type="EMBL" id="VUMH01000022">
    <property type="protein sequence ID" value="MSS29100.1"/>
    <property type="molecule type" value="Genomic_DNA"/>
</dbReference>
<keyword evidence="4" id="KW-1185">Reference proteome</keyword>
<dbReference type="Pfam" id="PF02517">
    <property type="entry name" value="Rce1-like"/>
    <property type="match status" value="1"/>
</dbReference>
<evidence type="ECO:0000256" key="1">
    <source>
        <dbReference type="SAM" id="Phobius"/>
    </source>
</evidence>
<gene>
    <name evidence="3" type="ORF">FYJ44_13950</name>
</gene>
<accession>A0A6L5XPE9</accession>
<keyword evidence="1" id="KW-0472">Membrane</keyword>
<dbReference type="GO" id="GO:0006508">
    <property type="term" value="P:proteolysis"/>
    <property type="evidence" value="ECO:0007669"/>
    <property type="project" value="UniProtKB-KW"/>
</dbReference>
<dbReference type="GO" id="GO:0004175">
    <property type="term" value="F:endopeptidase activity"/>
    <property type="evidence" value="ECO:0007669"/>
    <property type="project" value="UniProtKB-ARBA"/>
</dbReference>
<feature type="domain" description="CAAX prenyl protease 2/Lysostaphin resistance protein A-like" evidence="2">
    <location>
        <begin position="7"/>
        <end position="96"/>
    </location>
</feature>
<name>A0A6L5XPE9_9BACT</name>
<comment type="caution">
    <text evidence="3">The sequence shown here is derived from an EMBL/GenBank/DDBJ whole genome shotgun (WGS) entry which is preliminary data.</text>
</comment>
<protein>
    <submittedName>
        <fullName evidence="3">CPBP family intramembrane metalloprotease</fullName>
    </submittedName>
</protein>
<evidence type="ECO:0000313" key="3">
    <source>
        <dbReference type="EMBL" id="MSS29100.1"/>
    </source>
</evidence>
<keyword evidence="3" id="KW-0378">Hydrolase</keyword>
<dbReference type="AlphaFoldDB" id="A0A6L5XPE9"/>
<evidence type="ECO:0000313" key="4">
    <source>
        <dbReference type="Proteomes" id="UP000477488"/>
    </source>
</evidence>
<keyword evidence="3" id="KW-0482">Metalloprotease</keyword>
<evidence type="ECO:0000259" key="2">
    <source>
        <dbReference type="Pfam" id="PF02517"/>
    </source>
</evidence>
<dbReference type="InterPro" id="IPR003675">
    <property type="entry name" value="Rce1/LyrA-like_dom"/>
</dbReference>
<reference evidence="3 4" key="1">
    <citation type="submission" date="2019-09" db="EMBL/GenBank/DDBJ databases">
        <title>In-depth cultivation of the pig gut microbiome towards novel bacterial diversity and tailored functional studies.</title>
        <authorList>
            <person name="Wylensek D."/>
            <person name="Hitch T.C.A."/>
            <person name="Clavel T."/>
        </authorList>
    </citation>
    <scope>NUCLEOTIDE SEQUENCE [LARGE SCALE GENOMIC DNA]</scope>
    <source>
        <strain evidence="3 4">PG-178-WT-4</strain>
    </source>
</reference>
<dbReference type="Proteomes" id="UP000477488">
    <property type="component" value="Unassembled WGS sequence"/>
</dbReference>
<sequence>MPPLWRLACAALAEEATWRALLQREAEARWPGGFGGAVLTRGNILVSLLFAAAHAVTQPVLMAALTFFPSLVLGALWTRHGSLWLCAGLHFWYNLVFFAEVVSS</sequence>
<dbReference type="GO" id="GO:0080120">
    <property type="term" value="P:CAAX-box protein maturation"/>
    <property type="evidence" value="ECO:0007669"/>
    <property type="project" value="UniProtKB-ARBA"/>
</dbReference>
<keyword evidence="1" id="KW-1133">Transmembrane helix</keyword>
<dbReference type="GO" id="GO:0008237">
    <property type="term" value="F:metallopeptidase activity"/>
    <property type="evidence" value="ECO:0007669"/>
    <property type="project" value="UniProtKB-KW"/>
</dbReference>
<proteinExistence type="predicted"/>
<keyword evidence="3" id="KW-0645">Protease</keyword>
<keyword evidence="1" id="KW-0812">Transmembrane</keyword>
<feature type="transmembrane region" description="Helical" evidence="1">
    <location>
        <begin position="82"/>
        <end position="102"/>
    </location>
</feature>